<proteinExistence type="predicted"/>
<dbReference type="RefSeq" id="XP_075083449.1">
    <property type="nucleotide sequence ID" value="XM_075227348.1"/>
</dbReference>
<protein>
    <submittedName>
        <fullName evidence="2">Uncharacterized protein LOC142167189</fullName>
    </submittedName>
</protein>
<reference evidence="2" key="2">
    <citation type="submission" date="2025-08" db="UniProtKB">
        <authorList>
            <consortium name="RefSeq"/>
        </authorList>
    </citation>
    <scope>IDENTIFICATION</scope>
    <source>
        <tissue evidence="2">Leaf</tissue>
    </source>
</reference>
<gene>
    <name evidence="2" type="primary">LOC142167189</name>
</gene>
<evidence type="ECO:0000313" key="2">
    <source>
        <dbReference type="RefSeq" id="XP_075083449.1"/>
    </source>
</evidence>
<dbReference type="Proteomes" id="UP000790787">
    <property type="component" value="Chromosome 12"/>
</dbReference>
<reference evidence="1" key="1">
    <citation type="journal article" date="2014" name="Nat. Commun.">
        <title>The tobacco genome sequence and its comparison with those of tomato and potato.</title>
        <authorList>
            <person name="Sierro N."/>
            <person name="Battey J.N."/>
            <person name="Ouadi S."/>
            <person name="Bakaher N."/>
            <person name="Bovet L."/>
            <person name="Willig A."/>
            <person name="Goepfert S."/>
            <person name="Peitsch M.C."/>
            <person name="Ivanov N.V."/>
        </authorList>
    </citation>
    <scope>NUCLEOTIDE SEQUENCE [LARGE SCALE GENOMIC DNA]</scope>
</reference>
<organism evidence="1 2">
    <name type="scientific">Nicotiana tabacum</name>
    <name type="common">Common tobacco</name>
    <dbReference type="NCBI Taxonomy" id="4097"/>
    <lineage>
        <taxon>Eukaryota</taxon>
        <taxon>Viridiplantae</taxon>
        <taxon>Streptophyta</taxon>
        <taxon>Embryophyta</taxon>
        <taxon>Tracheophyta</taxon>
        <taxon>Spermatophyta</taxon>
        <taxon>Magnoliopsida</taxon>
        <taxon>eudicotyledons</taxon>
        <taxon>Gunneridae</taxon>
        <taxon>Pentapetalae</taxon>
        <taxon>asterids</taxon>
        <taxon>lamiids</taxon>
        <taxon>Solanales</taxon>
        <taxon>Solanaceae</taxon>
        <taxon>Nicotianoideae</taxon>
        <taxon>Nicotianeae</taxon>
        <taxon>Nicotiana</taxon>
    </lineage>
</organism>
<keyword evidence="1" id="KW-1185">Reference proteome</keyword>
<accession>A0AC58SER8</accession>
<sequence length="105" mass="12066">MPGLSTDIVSHRLPIDLTRTPVKQKPKKFKLDLSLRIKEEVTKQIEANVVGVTNYPSVLENIIPVPKKDGKIRICVDYRDLNKASRKDDFPFVKYPHSHRQLCEA</sequence>
<evidence type="ECO:0000313" key="1">
    <source>
        <dbReference type="Proteomes" id="UP000790787"/>
    </source>
</evidence>
<name>A0AC58SER8_TOBAC</name>